<feature type="transmembrane region" description="Helical" evidence="5">
    <location>
        <begin position="73"/>
        <end position="94"/>
    </location>
</feature>
<dbReference type="InParanoid" id="A0A078AAA7"/>
<evidence type="ECO:0000256" key="3">
    <source>
        <dbReference type="ARBA" id="ARBA00022989"/>
    </source>
</evidence>
<dbReference type="PANTHER" id="PTHR23294:SF0">
    <property type="entry name" value="UNC93-LIKE PROTEIN MFSD11"/>
    <property type="match status" value="1"/>
</dbReference>
<reference evidence="6 7" key="1">
    <citation type="submission" date="2014-06" db="EMBL/GenBank/DDBJ databases">
        <authorList>
            <person name="Swart Estienne"/>
        </authorList>
    </citation>
    <scope>NUCLEOTIDE SEQUENCE [LARGE SCALE GENOMIC DNA]</scope>
    <source>
        <strain evidence="6 7">130c</strain>
    </source>
</reference>
<dbReference type="GO" id="GO:0016020">
    <property type="term" value="C:membrane"/>
    <property type="evidence" value="ECO:0007669"/>
    <property type="project" value="UniProtKB-SubCell"/>
</dbReference>
<protein>
    <submittedName>
        <fullName evidence="6">Major facilitator superfamily protein</fullName>
    </submittedName>
</protein>
<keyword evidence="3 5" id="KW-1133">Transmembrane helix</keyword>
<dbReference type="OrthoDB" id="289546at2759"/>
<dbReference type="SUPFAM" id="SSF103473">
    <property type="entry name" value="MFS general substrate transporter"/>
    <property type="match status" value="1"/>
</dbReference>
<sequence length="478" mass="53273">MPKYTNLGNVTYLSVGILLLYMAQNSSANIQSVIMEENGFEQLGFFILAVLYFFMGMGSLLSTAIINKYGTRFCLVIGGVGNVQWIVSTLLAVYRESILAEGVPIGIIYCGLLLSTVINGFTVGVLWAAANQYIADCSSDSNKGFFFSYFWSFYMTSQIFGNLIAAFVLGHLEQDNYFEIMAGVASLATLTFFFLKRPQPVGLQFSINALRLVEDSNDYTHPSFVSSSIYSTSQPTFWSDIKSVLILLVSKKMRPLVPQLCWTGVSIAVYTGILLPIITDTLDDKDTSHKFELSMLAMVSLGVGEIVGAIGMGMIVDKIGSKKSCWVNIFLVILQTLAVLLFLYIDEYNWIAFMMTFLWGVQDSSISIHLDAILGFEFETNKEPFACDILMESITAFSFEILQSFMKTKYQRVIYISAVGGIGVFCTLSSFFFEYKPDAIHVRDSGRIHRKSFILNRAPEEVESIDSITDPNVYLISS</sequence>
<accession>A0A078AAA7</accession>
<dbReference type="InterPro" id="IPR011701">
    <property type="entry name" value="MFS"/>
</dbReference>
<dbReference type="Gene3D" id="1.20.1250.20">
    <property type="entry name" value="MFS general substrate transporter like domains"/>
    <property type="match status" value="1"/>
</dbReference>
<evidence type="ECO:0000256" key="1">
    <source>
        <dbReference type="ARBA" id="ARBA00004141"/>
    </source>
</evidence>
<comment type="subcellular location">
    <subcellularLocation>
        <location evidence="1">Membrane</location>
        <topology evidence="1">Multi-pass membrane protein</topology>
    </subcellularLocation>
</comment>
<feature type="transmembrane region" description="Helical" evidence="5">
    <location>
        <begin position="149"/>
        <end position="170"/>
    </location>
</feature>
<feature type="transmembrane region" description="Helical" evidence="5">
    <location>
        <begin position="106"/>
        <end position="129"/>
    </location>
</feature>
<dbReference type="AlphaFoldDB" id="A0A078AAA7"/>
<feature type="transmembrane region" description="Helical" evidence="5">
    <location>
        <begin position="260"/>
        <end position="279"/>
    </location>
</feature>
<dbReference type="InterPro" id="IPR036259">
    <property type="entry name" value="MFS_trans_sf"/>
</dbReference>
<feature type="transmembrane region" description="Helical" evidence="5">
    <location>
        <begin position="43"/>
        <end position="66"/>
    </location>
</feature>
<evidence type="ECO:0000256" key="5">
    <source>
        <dbReference type="SAM" id="Phobius"/>
    </source>
</evidence>
<evidence type="ECO:0000256" key="2">
    <source>
        <dbReference type="ARBA" id="ARBA00022692"/>
    </source>
</evidence>
<dbReference type="Pfam" id="PF07690">
    <property type="entry name" value="MFS_1"/>
    <property type="match status" value="1"/>
</dbReference>
<name>A0A078AAA7_STYLE</name>
<dbReference type="EMBL" id="CCKQ01007769">
    <property type="protein sequence ID" value="CDW79190.1"/>
    <property type="molecule type" value="Genomic_DNA"/>
</dbReference>
<evidence type="ECO:0000256" key="4">
    <source>
        <dbReference type="ARBA" id="ARBA00023136"/>
    </source>
</evidence>
<feature type="transmembrane region" description="Helical" evidence="5">
    <location>
        <begin position="325"/>
        <end position="345"/>
    </location>
</feature>
<dbReference type="GO" id="GO:0022857">
    <property type="term" value="F:transmembrane transporter activity"/>
    <property type="evidence" value="ECO:0007669"/>
    <property type="project" value="InterPro"/>
</dbReference>
<feature type="transmembrane region" description="Helical" evidence="5">
    <location>
        <begin position="413"/>
        <end position="433"/>
    </location>
</feature>
<gene>
    <name evidence="6" type="primary">Contig5455.g5828</name>
    <name evidence="6" type="ORF">STYLEM_8176</name>
</gene>
<dbReference type="PANTHER" id="PTHR23294">
    <property type="entry name" value="ET TRANSLATION PRODUCT-RELATED"/>
    <property type="match status" value="1"/>
</dbReference>
<dbReference type="InterPro" id="IPR051617">
    <property type="entry name" value="UNC-93-like_regulator"/>
</dbReference>
<keyword evidence="2 5" id="KW-0812">Transmembrane</keyword>
<dbReference type="OMA" id="EYNWIAF"/>
<proteinExistence type="predicted"/>
<feature type="transmembrane region" description="Helical" evidence="5">
    <location>
        <begin position="7"/>
        <end position="23"/>
    </location>
</feature>
<feature type="transmembrane region" description="Helical" evidence="5">
    <location>
        <begin position="291"/>
        <end position="313"/>
    </location>
</feature>
<dbReference type="Proteomes" id="UP000039865">
    <property type="component" value="Unassembled WGS sequence"/>
</dbReference>
<keyword evidence="7" id="KW-1185">Reference proteome</keyword>
<organism evidence="6 7">
    <name type="scientific">Stylonychia lemnae</name>
    <name type="common">Ciliate</name>
    <dbReference type="NCBI Taxonomy" id="5949"/>
    <lineage>
        <taxon>Eukaryota</taxon>
        <taxon>Sar</taxon>
        <taxon>Alveolata</taxon>
        <taxon>Ciliophora</taxon>
        <taxon>Intramacronucleata</taxon>
        <taxon>Spirotrichea</taxon>
        <taxon>Stichotrichia</taxon>
        <taxon>Sporadotrichida</taxon>
        <taxon>Oxytrichidae</taxon>
        <taxon>Stylonychinae</taxon>
        <taxon>Stylonychia</taxon>
    </lineage>
</organism>
<keyword evidence="4 5" id="KW-0472">Membrane</keyword>
<evidence type="ECO:0000313" key="6">
    <source>
        <dbReference type="EMBL" id="CDW79190.1"/>
    </source>
</evidence>
<evidence type="ECO:0000313" key="7">
    <source>
        <dbReference type="Proteomes" id="UP000039865"/>
    </source>
</evidence>
<feature type="transmembrane region" description="Helical" evidence="5">
    <location>
        <begin position="176"/>
        <end position="195"/>
    </location>
</feature>